<dbReference type="InterPro" id="IPR019619">
    <property type="entry name" value="DUF2490"/>
</dbReference>
<organism evidence="1 2">
    <name type="scientific">Flavobacterium beibuense F44-8</name>
    <dbReference type="NCBI Taxonomy" id="1406840"/>
    <lineage>
        <taxon>Bacteria</taxon>
        <taxon>Pseudomonadati</taxon>
        <taxon>Bacteroidota</taxon>
        <taxon>Flavobacteriia</taxon>
        <taxon>Flavobacteriales</taxon>
        <taxon>Flavobacteriaceae</taxon>
        <taxon>Flavobacterium</taxon>
    </lineage>
</organism>
<dbReference type="STRING" id="1406840.Q763_12600"/>
<dbReference type="RefSeq" id="WP_035134732.1">
    <property type="nucleotide sequence ID" value="NZ_JRLV01000015.1"/>
</dbReference>
<dbReference type="Proteomes" id="UP000030129">
    <property type="component" value="Unassembled WGS sequence"/>
</dbReference>
<name>A0A0A2LII4_9FLAO</name>
<accession>A0A0A2LII4</accession>
<keyword evidence="2" id="KW-1185">Reference proteome</keyword>
<comment type="caution">
    <text evidence="1">The sequence shown here is derived from an EMBL/GenBank/DDBJ whole genome shotgun (WGS) entry which is preliminary data.</text>
</comment>
<dbReference type="Pfam" id="PF10677">
    <property type="entry name" value="DUF2490"/>
    <property type="match status" value="1"/>
</dbReference>
<evidence type="ECO:0000313" key="1">
    <source>
        <dbReference type="EMBL" id="KGO79684.1"/>
    </source>
</evidence>
<dbReference type="eggNOG" id="ENOG5033CQD">
    <property type="taxonomic scope" value="Bacteria"/>
</dbReference>
<protein>
    <recommendedName>
        <fullName evidence="3">DUF2490 domain-containing protein</fullName>
    </recommendedName>
</protein>
<proteinExistence type="predicted"/>
<dbReference type="AlphaFoldDB" id="A0A0A2LII4"/>
<dbReference type="EMBL" id="JRLV01000015">
    <property type="protein sequence ID" value="KGO79684.1"/>
    <property type="molecule type" value="Genomic_DNA"/>
</dbReference>
<sequence length="265" mass="30843">MKTFFLSDIKYRLLYLVFLLAVSQSLFSQTEDYGQFWNEYLFIRDINPKWGIDVAGGFRTSSVPGNSSFMSQVTRIHAKAGARCYISKRWTLFASFGYFLNRDVPELSQRKAPELRTSIQANYLMIKQRFRLGLKTGLEDRHLKNDDNYFESVFRLRLQLKGVYPLNGPVIKEKVLYSFLSDEVMFKTKSSVSGSSVFDRNRFNAGLGYSFANDLQLEVSYVQDILPRHDRTVSYHVLQANVIFTDFLPNFKKKYEREKTAIEGQ</sequence>
<reference evidence="1 2" key="1">
    <citation type="submission" date="2013-09" db="EMBL/GenBank/DDBJ databases">
        <authorList>
            <person name="Zeng Z."/>
            <person name="Chen C."/>
        </authorList>
    </citation>
    <scope>NUCLEOTIDE SEQUENCE [LARGE SCALE GENOMIC DNA]</scope>
    <source>
        <strain evidence="1 2">F44-8</strain>
    </source>
</reference>
<evidence type="ECO:0000313" key="2">
    <source>
        <dbReference type="Proteomes" id="UP000030129"/>
    </source>
</evidence>
<gene>
    <name evidence="1" type="ORF">Q763_12600</name>
</gene>
<evidence type="ECO:0008006" key="3">
    <source>
        <dbReference type="Google" id="ProtNLM"/>
    </source>
</evidence>